<dbReference type="AlphaFoldDB" id="A0A538SMP8"/>
<dbReference type="Proteomes" id="UP000317716">
    <property type="component" value="Unassembled WGS sequence"/>
</dbReference>
<gene>
    <name evidence="2" type="ORF">E6K72_08985</name>
</gene>
<sequence length="121" mass="12411">MGTEARAAGTTVAPAAVGVTGARGFIGSHLVRHLVARGYSVRAFVRAPGAPGAGATPKAGTSLPAGAVERRFVLPDGLDERDFAGVGAIVHGALVEYGRAHRDADRVNREGCERLIAAARR</sequence>
<dbReference type="EMBL" id="VBOS01000316">
    <property type="protein sequence ID" value="TMQ52649.1"/>
    <property type="molecule type" value="Genomic_DNA"/>
</dbReference>
<reference evidence="2 3" key="1">
    <citation type="journal article" date="2019" name="Nat. Microbiol.">
        <title>Mediterranean grassland soil C-N compound turnover is dependent on rainfall and depth, and is mediated by genomically divergent microorganisms.</title>
        <authorList>
            <person name="Diamond S."/>
            <person name="Andeer P.F."/>
            <person name="Li Z."/>
            <person name="Crits-Christoph A."/>
            <person name="Burstein D."/>
            <person name="Anantharaman K."/>
            <person name="Lane K.R."/>
            <person name="Thomas B.C."/>
            <person name="Pan C."/>
            <person name="Northen T.R."/>
            <person name="Banfield J.F."/>
        </authorList>
    </citation>
    <scope>NUCLEOTIDE SEQUENCE [LARGE SCALE GENOMIC DNA]</scope>
    <source>
        <strain evidence="2">WS_2</strain>
    </source>
</reference>
<protein>
    <submittedName>
        <fullName evidence="2">NAD-dependent epimerase/dehydratase family protein</fullName>
    </submittedName>
</protein>
<feature type="non-terminal residue" evidence="2">
    <location>
        <position position="121"/>
    </location>
</feature>
<dbReference type="Gene3D" id="3.40.50.720">
    <property type="entry name" value="NAD(P)-binding Rossmann-like Domain"/>
    <property type="match status" value="1"/>
</dbReference>
<accession>A0A538SMP8</accession>
<dbReference type="InterPro" id="IPR001509">
    <property type="entry name" value="Epimerase_deHydtase"/>
</dbReference>
<evidence type="ECO:0000313" key="2">
    <source>
        <dbReference type="EMBL" id="TMQ52649.1"/>
    </source>
</evidence>
<organism evidence="2 3">
    <name type="scientific">Eiseniibacteriota bacterium</name>
    <dbReference type="NCBI Taxonomy" id="2212470"/>
    <lineage>
        <taxon>Bacteria</taxon>
        <taxon>Candidatus Eiseniibacteriota</taxon>
    </lineage>
</organism>
<dbReference type="SUPFAM" id="SSF51735">
    <property type="entry name" value="NAD(P)-binding Rossmann-fold domains"/>
    <property type="match status" value="1"/>
</dbReference>
<comment type="caution">
    <text evidence="2">The sequence shown here is derived from an EMBL/GenBank/DDBJ whole genome shotgun (WGS) entry which is preliminary data.</text>
</comment>
<evidence type="ECO:0000259" key="1">
    <source>
        <dbReference type="Pfam" id="PF01370"/>
    </source>
</evidence>
<dbReference type="Pfam" id="PF01370">
    <property type="entry name" value="Epimerase"/>
    <property type="match status" value="1"/>
</dbReference>
<feature type="domain" description="NAD-dependent epimerase/dehydratase" evidence="1">
    <location>
        <begin position="19"/>
        <end position="81"/>
    </location>
</feature>
<name>A0A538SMP8_UNCEI</name>
<proteinExistence type="predicted"/>
<evidence type="ECO:0000313" key="3">
    <source>
        <dbReference type="Proteomes" id="UP000317716"/>
    </source>
</evidence>
<dbReference type="InterPro" id="IPR036291">
    <property type="entry name" value="NAD(P)-bd_dom_sf"/>
</dbReference>